<dbReference type="EMBL" id="CADCVK010000501">
    <property type="protein sequence ID" value="CAA9517132.1"/>
    <property type="molecule type" value="Genomic_DNA"/>
</dbReference>
<proteinExistence type="predicted"/>
<evidence type="ECO:0000256" key="1">
    <source>
        <dbReference type="SAM" id="MobiDB-lite"/>
    </source>
</evidence>
<name>A0A6J4T927_9ACTN</name>
<dbReference type="AlphaFoldDB" id="A0A6J4T927"/>
<reference evidence="2" key="1">
    <citation type="submission" date="2020-02" db="EMBL/GenBank/DDBJ databases">
        <authorList>
            <person name="Meier V. D."/>
        </authorList>
    </citation>
    <scope>NUCLEOTIDE SEQUENCE</scope>
    <source>
        <strain evidence="2">AVDCRST_MAG12</strain>
    </source>
</reference>
<feature type="compositionally biased region" description="Basic residues" evidence="1">
    <location>
        <begin position="23"/>
        <end position="38"/>
    </location>
</feature>
<dbReference type="EC" id="1.1.1.100" evidence="2"/>
<accession>A0A6J4T927</accession>
<feature type="region of interest" description="Disordered" evidence="1">
    <location>
        <begin position="1"/>
        <end position="38"/>
    </location>
</feature>
<feature type="compositionally biased region" description="Basic and acidic residues" evidence="1">
    <location>
        <begin position="1"/>
        <end position="15"/>
    </location>
</feature>
<feature type="non-terminal residue" evidence="2">
    <location>
        <position position="58"/>
    </location>
</feature>
<feature type="non-terminal residue" evidence="2">
    <location>
        <position position="1"/>
    </location>
</feature>
<evidence type="ECO:0000313" key="2">
    <source>
        <dbReference type="EMBL" id="CAA9517132.1"/>
    </source>
</evidence>
<sequence length="58" mass="7081">RHDHGRHEGALRQEHPAQALRPGRGHRQRGRLPRLRRRLVHQRRDDLRRRRALQFGDL</sequence>
<protein>
    <submittedName>
        <fullName evidence="2">3-oxoacyl-[acyl-carrier protein] reductase</fullName>
        <ecNumber evidence="2">1.1.1.100</ecNumber>
    </submittedName>
</protein>
<keyword evidence="2" id="KW-0560">Oxidoreductase</keyword>
<gene>
    <name evidence="2" type="ORF">AVDCRST_MAG12-3548</name>
</gene>
<dbReference type="GO" id="GO:0004316">
    <property type="term" value="F:3-oxoacyl-[acyl-carrier-protein] reductase (NADPH) activity"/>
    <property type="evidence" value="ECO:0007669"/>
    <property type="project" value="UniProtKB-EC"/>
</dbReference>
<organism evidence="2">
    <name type="scientific">uncultured Rubrobacteraceae bacterium</name>
    <dbReference type="NCBI Taxonomy" id="349277"/>
    <lineage>
        <taxon>Bacteria</taxon>
        <taxon>Bacillati</taxon>
        <taxon>Actinomycetota</taxon>
        <taxon>Rubrobacteria</taxon>
        <taxon>Rubrobacterales</taxon>
        <taxon>Rubrobacteraceae</taxon>
        <taxon>environmental samples</taxon>
    </lineage>
</organism>